<dbReference type="GO" id="GO:0031267">
    <property type="term" value="F:small GTPase binding"/>
    <property type="evidence" value="ECO:0007669"/>
    <property type="project" value="TreeGrafter"/>
</dbReference>
<dbReference type="SMART" id="SM00568">
    <property type="entry name" value="GRAM"/>
    <property type="match status" value="2"/>
</dbReference>
<dbReference type="GO" id="GO:0005096">
    <property type="term" value="F:GTPase activator activity"/>
    <property type="evidence" value="ECO:0007669"/>
    <property type="project" value="UniProtKB-KW"/>
</dbReference>
<evidence type="ECO:0000256" key="3">
    <source>
        <dbReference type="SAM" id="MobiDB-lite"/>
    </source>
</evidence>
<organism evidence="5 6">
    <name type="scientific">Mucor plumbeus</name>
    <dbReference type="NCBI Taxonomy" id="97098"/>
    <lineage>
        <taxon>Eukaryota</taxon>
        <taxon>Fungi</taxon>
        <taxon>Fungi incertae sedis</taxon>
        <taxon>Mucoromycota</taxon>
        <taxon>Mucoromycotina</taxon>
        <taxon>Mucoromycetes</taxon>
        <taxon>Mucorales</taxon>
        <taxon>Mucorineae</taxon>
        <taxon>Mucoraceae</taxon>
        <taxon>Mucor</taxon>
    </lineage>
</organism>
<dbReference type="Gene3D" id="1.10.8.270">
    <property type="entry name" value="putative rabgap domain of human tbc1 domain family member 14 like domains"/>
    <property type="match status" value="1"/>
</dbReference>
<dbReference type="Gene3D" id="2.30.29.30">
    <property type="entry name" value="Pleckstrin-homology domain (PH domain)/Phosphotyrosine-binding domain (PTB)"/>
    <property type="match status" value="2"/>
</dbReference>
<dbReference type="Proteomes" id="UP000650833">
    <property type="component" value="Unassembled WGS sequence"/>
</dbReference>
<feature type="compositionally biased region" description="Low complexity" evidence="3">
    <location>
        <begin position="1105"/>
        <end position="1117"/>
    </location>
</feature>
<dbReference type="Gene3D" id="1.10.238.10">
    <property type="entry name" value="EF-hand"/>
    <property type="match status" value="1"/>
</dbReference>
<keyword evidence="6" id="KW-1185">Reference proteome</keyword>
<evidence type="ECO:0000256" key="2">
    <source>
        <dbReference type="ARBA" id="ARBA00022837"/>
    </source>
</evidence>
<feature type="region of interest" description="Disordered" evidence="3">
    <location>
        <begin position="1102"/>
        <end position="1156"/>
    </location>
</feature>
<dbReference type="PROSITE" id="PS50086">
    <property type="entry name" value="TBC_RABGAP"/>
    <property type="match status" value="1"/>
</dbReference>
<dbReference type="PANTHER" id="PTHR47219:SF20">
    <property type="entry name" value="TBC1 DOMAIN FAMILY MEMBER 2B"/>
    <property type="match status" value="1"/>
</dbReference>
<accession>A0A8H7RBN6</accession>
<gene>
    <name evidence="5" type="ORF">INT46_000215</name>
</gene>
<dbReference type="SUPFAM" id="SSF47923">
    <property type="entry name" value="Ypt/Rab-GAP domain of gyp1p"/>
    <property type="match status" value="2"/>
</dbReference>
<dbReference type="SUPFAM" id="SSF47473">
    <property type="entry name" value="EF-hand"/>
    <property type="match status" value="1"/>
</dbReference>
<feature type="compositionally biased region" description="Pro residues" evidence="3">
    <location>
        <begin position="1126"/>
        <end position="1135"/>
    </location>
</feature>
<dbReference type="InterPro" id="IPR018247">
    <property type="entry name" value="EF_Hand_1_Ca_BS"/>
</dbReference>
<dbReference type="PROSITE" id="PS00018">
    <property type="entry name" value="EF_HAND_1"/>
    <property type="match status" value="1"/>
</dbReference>
<dbReference type="Pfam" id="PF00566">
    <property type="entry name" value="RabGAP-TBC"/>
    <property type="match status" value="1"/>
</dbReference>
<evidence type="ECO:0000313" key="5">
    <source>
        <dbReference type="EMBL" id="KAG2206671.1"/>
    </source>
</evidence>
<proteinExistence type="predicted"/>
<dbReference type="FunFam" id="1.10.8.270:FF:000026">
    <property type="entry name" value="TBC (Tre-2/Bub2/Cdc16) domain family"/>
    <property type="match status" value="1"/>
</dbReference>
<feature type="domain" description="Rab-GAP TBC" evidence="4">
    <location>
        <begin position="511"/>
        <end position="699"/>
    </location>
</feature>
<feature type="non-terminal residue" evidence="5">
    <location>
        <position position="1"/>
    </location>
</feature>
<keyword evidence="1" id="KW-0343">GTPase activation</keyword>
<keyword evidence="2" id="KW-0106">Calcium</keyword>
<evidence type="ECO:0000256" key="1">
    <source>
        <dbReference type="ARBA" id="ARBA00022468"/>
    </source>
</evidence>
<protein>
    <recommendedName>
        <fullName evidence="4">Rab-GAP TBC domain-containing protein</fullName>
    </recommendedName>
</protein>
<comment type="caution">
    <text evidence="5">The sequence shown here is derived from an EMBL/GenBank/DDBJ whole genome shotgun (WGS) entry which is preliminary data.</text>
</comment>
<dbReference type="InterPro" id="IPR035969">
    <property type="entry name" value="Rab-GAP_TBC_sf"/>
</dbReference>
<dbReference type="InterPro" id="IPR011992">
    <property type="entry name" value="EF-hand-dom_pair"/>
</dbReference>
<sequence>TFILPTSTDSTLMSLWTVEQQNLYFILQKSHEPENTIFKNVFSTITNLFDAKQPPYRILFQRETNAICLQIAVSDSEELIEAAWKWLSMNMIPELEEISSPFAKEEWIVKKMNQIVSATIADNDTDDLLHDNEIRSASRTFRQTFDVPSSERLVNYYSCSCSSRQGWMYISENYLGFYSYLIGFELKILIELKDIKDIIKEPIRKLFRHSMRILTKDNQEYLFANMFKRDEVYDLLVQLTGDSVHRLLKNSHSSAFKSSSSEQLIVNDKLISNHERRPSELASLSTNNPLKHVLEHRKRNENFRQLFRLPEEEELIDTINVCYMFDLEPSAFHETLGKTRYPGRLYQSQNFLAFESFDKISTNEHDRPLCTFILPLYTITRFERINNNTYKSALLFKTWHKMTHVLKVEAEKTACEQFCDALKNGLEVNMPRMKSALRPFLMTCKSEEILDGPIHVKNTIGGLGLQYGYHSDVIEVKDHKKLNIWKNYFNDNGRNLTLIRLPIFSKMIRAGIPNSLRGEIYEMCSGSIYLRFANQGVYDRILENHKDVNSSALYDIEKDLHRSLPEYPAYQSPDGIDRLRRVLTAYSWKNPEIGYCQAMNIVTSSLLIYMTEEQAFWTLNSLVDQLCPGYYSSSMYGVLLDQVVLEELVKKYIPKITEHFQRKEIQLSVACLPWFLTLFINSMPLPFAFRILDCFFMEGPKVLFQIALAILKRHEKELVKVEDDSELLIIVKEFFASLNLPEDYATKEEDDANKLEIFNSLMKSAYSDFSKVTSYNINQLRKQNELKIIGGVESFTKRNALRNIKNNANFGPDEISLIYDYFFGALYYAKDHQDKSSVPEMDLTAFTRMMENLTTWAKLNDNSSAATNDEDLMVVKEVLHTFIQRLFTYFRSETKSGVTLQDAVSKLGEILRGDIMSKAAFFFALYDQDKDGELNNIELYTISTELFLLMNLLQCDFDKSDVICNFIILSAEQTNDQEVVDKLSQKLKDNSSTQQQQQQQQQSLDKLTPSLLDSKYFVDHANKIHNALMGPEAPCIKVTLPSLRMIILTEDRLDQLIQTNIPQSFKLQKALVERQKGLGHEIFEALFIEGKKLANNMATGNTHGTASVTAVPSPTVSSDRRSLSSIPPPSIPSRLPPGSKSSKSSTSKSEEEFELV</sequence>
<dbReference type="InterPro" id="IPR050302">
    <property type="entry name" value="Rab_GAP_TBC_domain"/>
</dbReference>
<name>A0A8H7RBN6_9FUNG</name>
<reference evidence="5" key="1">
    <citation type="submission" date="2020-12" db="EMBL/GenBank/DDBJ databases">
        <title>Metabolic potential, ecology and presence of endohyphal bacteria is reflected in genomic diversity of Mucoromycotina.</title>
        <authorList>
            <person name="Muszewska A."/>
            <person name="Okrasinska A."/>
            <person name="Steczkiewicz K."/>
            <person name="Drgas O."/>
            <person name="Orlowska M."/>
            <person name="Perlinska-Lenart U."/>
            <person name="Aleksandrzak-Piekarczyk T."/>
            <person name="Szatraj K."/>
            <person name="Zielenkiewicz U."/>
            <person name="Pilsyk S."/>
            <person name="Malc E."/>
            <person name="Mieczkowski P."/>
            <person name="Kruszewska J.S."/>
            <person name="Biernat P."/>
            <person name="Pawlowska J."/>
        </authorList>
    </citation>
    <scope>NUCLEOTIDE SEQUENCE</scope>
    <source>
        <strain evidence="5">CBS 226.32</strain>
    </source>
</reference>
<evidence type="ECO:0000259" key="4">
    <source>
        <dbReference type="PROSITE" id="PS50086"/>
    </source>
</evidence>
<dbReference type="InterPro" id="IPR000195">
    <property type="entry name" value="Rab-GAP-TBC_dom"/>
</dbReference>
<dbReference type="InterPro" id="IPR011993">
    <property type="entry name" value="PH-like_dom_sf"/>
</dbReference>
<dbReference type="Gene3D" id="1.10.472.80">
    <property type="entry name" value="Ypt/Rab-GAP domain of gyp1p, domain 3"/>
    <property type="match status" value="1"/>
</dbReference>
<dbReference type="PANTHER" id="PTHR47219">
    <property type="entry name" value="RAB GTPASE-ACTIVATING PROTEIN 1-LIKE"/>
    <property type="match status" value="1"/>
</dbReference>
<dbReference type="EMBL" id="JAEPRC010000143">
    <property type="protein sequence ID" value="KAG2206671.1"/>
    <property type="molecule type" value="Genomic_DNA"/>
</dbReference>
<dbReference type="InterPro" id="IPR004182">
    <property type="entry name" value="GRAM"/>
</dbReference>
<dbReference type="SMART" id="SM00164">
    <property type="entry name" value="TBC"/>
    <property type="match status" value="1"/>
</dbReference>
<feature type="compositionally biased region" description="Low complexity" evidence="3">
    <location>
        <begin position="1136"/>
        <end position="1147"/>
    </location>
</feature>
<dbReference type="Pfam" id="PF02893">
    <property type="entry name" value="GRAM"/>
    <property type="match status" value="2"/>
</dbReference>
<evidence type="ECO:0000313" key="6">
    <source>
        <dbReference type="Proteomes" id="UP000650833"/>
    </source>
</evidence>
<dbReference type="OrthoDB" id="17687at2759"/>
<dbReference type="AlphaFoldDB" id="A0A8H7RBN6"/>